<evidence type="ECO:0000313" key="1">
    <source>
        <dbReference type="EMBL" id="RYQ21144.1"/>
    </source>
</evidence>
<comment type="caution">
    <text evidence="1">The sequence shown here is derived from an EMBL/GenBank/DDBJ whole genome shotgun (WGS) entry which is preliminary data.</text>
</comment>
<dbReference type="AlphaFoldDB" id="A0A4Q5ABA4"/>
<dbReference type="RefSeq" id="WP_165362174.1">
    <property type="nucleotide sequence ID" value="NZ_RYUM01000001.1"/>
</dbReference>
<protein>
    <submittedName>
        <fullName evidence="1">Uncharacterized protein</fullName>
    </submittedName>
</protein>
<dbReference type="EMBL" id="RYUM01000001">
    <property type="protein sequence ID" value="RYQ21144.1"/>
    <property type="molecule type" value="Genomic_DNA"/>
</dbReference>
<organism evidence="1 2">
    <name type="scientific">Bifidobacterium pseudolongum subsp. globosum</name>
    <dbReference type="NCBI Taxonomy" id="1690"/>
    <lineage>
        <taxon>Bacteria</taxon>
        <taxon>Bacillati</taxon>
        <taxon>Actinomycetota</taxon>
        <taxon>Actinomycetes</taxon>
        <taxon>Bifidobacteriales</taxon>
        <taxon>Bifidobacteriaceae</taxon>
        <taxon>Bifidobacterium</taxon>
    </lineage>
</organism>
<accession>A0A4Q5ABA4</accession>
<evidence type="ECO:0000313" key="2">
    <source>
        <dbReference type="Proteomes" id="UP000291187"/>
    </source>
</evidence>
<gene>
    <name evidence="1" type="ORF">PG2071B_0007</name>
</gene>
<dbReference type="Proteomes" id="UP000291187">
    <property type="component" value="Unassembled WGS sequence"/>
</dbReference>
<reference evidence="1 2" key="1">
    <citation type="submission" date="2018-12" db="EMBL/GenBank/DDBJ databases">
        <title>Unveiling genomic diversity among members of the Bifidobacterium pseudolongum species, a widely distributed gut commensal of the animal kingdom.</title>
        <authorList>
            <person name="Lugli G.A."/>
            <person name="Duranti S."/>
            <person name="Albert K."/>
            <person name="Mancabelli L."/>
            <person name="Napoli S."/>
            <person name="Viappiani A."/>
            <person name="Anzalone R."/>
            <person name="Longhi G."/>
            <person name="Milani C."/>
            <person name="Turroni F."/>
            <person name="Alessandri G."/>
            <person name="Sela D.A."/>
            <person name="Van Sinderen D."/>
            <person name="Ventura M."/>
        </authorList>
    </citation>
    <scope>NUCLEOTIDE SEQUENCE [LARGE SCALE GENOMIC DNA]</scope>
    <source>
        <strain evidence="1 2">2071B</strain>
    </source>
</reference>
<name>A0A4Q5ABA4_9BIFI</name>
<sequence length="111" mass="12441">MQCSGRRAISWALSIRTTARVFPPGDAWCDDSSLVYCVLSALPTNPLAVFSGLRQHQLRTGRGGDNPERKDEHGNTIYRCNVHAQYRLHFTRDGAERVTFLSVNTHGDLLL</sequence>
<proteinExistence type="predicted"/>